<keyword evidence="5 9" id="KW-0064">Aspartyl protease</keyword>
<dbReference type="GO" id="GO:0004190">
    <property type="term" value="F:aspartic-type endopeptidase activity"/>
    <property type="evidence" value="ECO:0007669"/>
    <property type="project" value="UniProtKB-EC"/>
</dbReference>
<comment type="similarity">
    <text evidence="1 9 10">Belongs to the peptidase A8 family.</text>
</comment>
<feature type="transmembrane region" description="Helical" evidence="9">
    <location>
        <begin position="63"/>
        <end position="83"/>
    </location>
</feature>
<reference evidence="11 12" key="1">
    <citation type="submission" date="2020-10" db="EMBL/GenBank/DDBJ databases">
        <title>Novel species in genus Corynebacterium.</title>
        <authorList>
            <person name="Zhang G."/>
        </authorList>
    </citation>
    <scope>NUCLEOTIDE SEQUENCE [LARGE SCALE GENOMIC DNA]</scope>
    <source>
        <strain evidence="11 12">DSM 45110</strain>
    </source>
</reference>
<dbReference type="PRINTS" id="PR00781">
    <property type="entry name" value="LIPOSIGPTASE"/>
</dbReference>
<feature type="active site" evidence="9">
    <location>
        <position position="122"/>
    </location>
</feature>
<proteinExistence type="inferred from homology"/>
<keyword evidence="6 9" id="KW-0378">Hydrolase</keyword>
<dbReference type="EC" id="3.4.23.36" evidence="9"/>
<name>A0ABR9ZK83_9CORY</name>
<gene>
    <name evidence="9 11" type="primary">lspA</name>
    <name evidence="11" type="ORF">IRY30_06815</name>
</gene>
<evidence type="ECO:0000256" key="9">
    <source>
        <dbReference type="HAMAP-Rule" id="MF_00161"/>
    </source>
</evidence>
<keyword evidence="2 9" id="KW-1003">Cell membrane</keyword>
<comment type="function">
    <text evidence="9">This protein specifically catalyzes the removal of signal peptides from prolipoproteins.</text>
</comment>
<dbReference type="EMBL" id="JADKMY010000002">
    <property type="protein sequence ID" value="MBF4553789.1"/>
    <property type="molecule type" value="Genomic_DNA"/>
</dbReference>
<dbReference type="HAMAP" id="MF_00161">
    <property type="entry name" value="LspA"/>
    <property type="match status" value="1"/>
</dbReference>
<keyword evidence="3 9" id="KW-0645">Protease</keyword>
<feature type="transmembrane region" description="Helical" evidence="9">
    <location>
        <begin position="88"/>
        <end position="106"/>
    </location>
</feature>
<feature type="active site" evidence="9">
    <location>
        <position position="136"/>
    </location>
</feature>
<dbReference type="PANTHER" id="PTHR33695">
    <property type="entry name" value="LIPOPROTEIN SIGNAL PEPTIDASE"/>
    <property type="match status" value="1"/>
</dbReference>
<evidence type="ECO:0000256" key="8">
    <source>
        <dbReference type="ARBA" id="ARBA00023136"/>
    </source>
</evidence>
<keyword evidence="12" id="KW-1185">Reference proteome</keyword>
<evidence type="ECO:0000256" key="5">
    <source>
        <dbReference type="ARBA" id="ARBA00022750"/>
    </source>
</evidence>
<dbReference type="NCBIfam" id="TIGR00077">
    <property type="entry name" value="lspA"/>
    <property type="match status" value="1"/>
</dbReference>
<dbReference type="InterPro" id="IPR001872">
    <property type="entry name" value="Peptidase_A8"/>
</dbReference>
<dbReference type="RefSeq" id="WP_194556689.1">
    <property type="nucleotide sequence ID" value="NZ_JADKMY010000002.1"/>
</dbReference>
<comment type="subcellular location">
    <subcellularLocation>
        <location evidence="9">Cell membrane</location>
        <topology evidence="9">Multi-pass membrane protein</topology>
    </subcellularLocation>
</comment>
<organism evidence="11 12">
    <name type="scientific">Corynebacterium suicordis DSM 45110</name>
    <dbReference type="NCBI Taxonomy" id="1121369"/>
    <lineage>
        <taxon>Bacteria</taxon>
        <taxon>Bacillati</taxon>
        <taxon>Actinomycetota</taxon>
        <taxon>Actinomycetes</taxon>
        <taxon>Mycobacteriales</taxon>
        <taxon>Corynebacteriaceae</taxon>
        <taxon>Corynebacterium</taxon>
    </lineage>
</organism>
<evidence type="ECO:0000313" key="12">
    <source>
        <dbReference type="Proteomes" id="UP000635902"/>
    </source>
</evidence>
<evidence type="ECO:0000313" key="11">
    <source>
        <dbReference type="EMBL" id="MBF4553789.1"/>
    </source>
</evidence>
<comment type="caution">
    <text evidence="11">The sequence shown here is derived from an EMBL/GenBank/DDBJ whole genome shotgun (WGS) entry which is preliminary data.</text>
</comment>
<keyword evidence="7 9" id="KW-1133">Transmembrane helix</keyword>
<dbReference type="Proteomes" id="UP000635902">
    <property type="component" value="Unassembled WGS sequence"/>
</dbReference>
<protein>
    <recommendedName>
        <fullName evidence="9">Lipoprotein signal peptidase</fullName>
        <ecNumber evidence="9">3.4.23.36</ecNumber>
    </recommendedName>
    <alternativeName>
        <fullName evidence="9">Prolipoprotein signal peptidase</fullName>
    </alternativeName>
    <alternativeName>
        <fullName evidence="9">Signal peptidase II</fullName>
        <shortName evidence="9">SPase II</shortName>
    </alternativeName>
</protein>
<comment type="catalytic activity">
    <reaction evidence="9">
        <text>Release of signal peptides from bacterial membrane prolipoproteins. Hydrolyzes -Xaa-Yaa-Zaa-|-(S,diacylglyceryl)Cys-, in which Xaa is hydrophobic (preferably Leu), and Yaa (Ala or Ser) and Zaa (Gly or Ala) have small, neutral side chains.</text>
        <dbReference type="EC" id="3.4.23.36"/>
    </reaction>
</comment>
<comment type="pathway">
    <text evidence="9">Protein modification; lipoprotein biosynthesis (signal peptide cleavage).</text>
</comment>
<dbReference type="PANTHER" id="PTHR33695:SF1">
    <property type="entry name" value="LIPOPROTEIN SIGNAL PEPTIDASE"/>
    <property type="match status" value="1"/>
</dbReference>
<evidence type="ECO:0000256" key="4">
    <source>
        <dbReference type="ARBA" id="ARBA00022692"/>
    </source>
</evidence>
<keyword evidence="4 9" id="KW-0812">Transmembrane</keyword>
<accession>A0ABR9ZK83</accession>
<comment type="caution">
    <text evidence="9">Lacks conserved residue(s) required for the propagation of feature annotation.</text>
</comment>
<evidence type="ECO:0000256" key="6">
    <source>
        <dbReference type="ARBA" id="ARBA00022801"/>
    </source>
</evidence>
<keyword evidence="8 9" id="KW-0472">Membrane</keyword>
<sequence>MNSKRLSGISLLLLLLIMGVDQLSKWLVVENLEPRTSYPIIGEWFRLFLIRNPGAAFSFGVDATLIFSIFQIIATIICVVVLLRVRTWWAATPAILIGAGALGNLMDRIFRSPGGLHGHVVDFFSFGNFAIFNIADASITVGVVTYLLYTAFVEPKLIAERKAAVMVEEEEAR</sequence>
<feature type="transmembrane region" description="Helical" evidence="9">
    <location>
        <begin position="126"/>
        <end position="152"/>
    </location>
</feature>
<dbReference type="Pfam" id="PF01252">
    <property type="entry name" value="Peptidase_A8"/>
    <property type="match status" value="1"/>
</dbReference>
<evidence type="ECO:0000256" key="7">
    <source>
        <dbReference type="ARBA" id="ARBA00022989"/>
    </source>
</evidence>
<evidence type="ECO:0000256" key="10">
    <source>
        <dbReference type="RuleBase" id="RU004181"/>
    </source>
</evidence>
<evidence type="ECO:0000256" key="3">
    <source>
        <dbReference type="ARBA" id="ARBA00022670"/>
    </source>
</evidence>
<evidence type="ECO:0000256" key="2">
    <source>
        <dbReference type="ARBA" id="ARBA00022475"/>
    </source>
</evidence>
<evidence type="ECO:0000256" key="1">
    <source>
        <dbReference type="ARBA" id="ARBA00006139"/>
    </source>
</evidence>